<dbReference type="AlphaFoldDB" id="A0A0A3XMY7"/>
<protein>
    <submittedName>
        <fullName evidence="1">Uncharacterized protein</fullName>
    </submittedName>
</protein>
<comment type="caution">
    <text evidence="1">The sequence shown here is derived from an EMBL/GenBank/DDBJ whole genome shotgun (WGS) entry which is preliminary data.</text>
</comment>
<dbReference type="RefSeq" id="WP_041959339.1">
    <property type="nucleotide sequence ID" value="NZ_JRPN01000028.1"/>
</dbReference>
<accession>A0A0A3XMY7</accession>
<evidence type="ECO:0000313" key="2">
    <source>
        <dbReference type="Proteomes" id="UP000030377"/>
    </source>
</evidence>
<proteinExistence type="predicted"/>
<dbReference type="Proteomes" id="UP000030377">
    <property type="component" value="Unassembled WGS sequence"/>
</dbReference>
<sequence length="71" mass="7695">MTSVLDAKTLRKEAAEARQMADAISNQQDKDFWLGIAEGWLELAQAWRSGGAPRSTKLKEDSAIGSLCLGT</sequence>
<dbReference type="EMBL" id="JRPN01000028">
    <property type="protein sequence ID" value="KGT74629.1"/>
    <property type="molecule type" value="Genomic_DNA"/>
</dbReference>
<name>A0A0A3XMY7_BRAJP</name>
<organism evidence="1 2">
    <name type="scientific">Bradyrhizobium japonicum</name>
    <dbReference type="NCBI Taxonomy" id="375"/>
    <lineage>
        <taxon>Bacteria</taxon>
        <taxon>Pseudomonadati</taxon>
        <taxon>Pseudomonadota</taxon>
        <taxon>Alphaproteobacteria</taxon>
        <taxon>Hyphomicrobiales</taxon>
        <taxon>Nitrobacteraceae</taxon>
        <taxon>Bradyrhizobium</taxon>
    </lineage>
</organism>
<gene>
    <name evidence="1" type="ORF">MA20_35190</name>
</gene>
<evidence type="ECO:0000313" key="1">
    <source>
        <dbReference type="EMBL" id="KGT74629.1"/>
    </source>
</evidence>
<reference evidence="1 2" key="1">
    <citation type="submission" date="2014-09" db="EMBL/GenBank/DDBJ databases">
        <title>Draft genome of Bradyrhizobium japonicum Is-34.</title>
        <authorList>
            <person name="Tsurumaru H."/>
            <person name="Yamakawa T."/>
            <person name="Hashimoto S."/>
            <person name="Okizaki K."/>
            <person name="Kanesaki Y."/>
            <person name="Yoshikawa H."/>
            <person name="Yajima S."/>
        </authorList>
    </citation>
    <scope>NUCLEOTIDE SEQUENCE [LARGE SCALE GENOMIC DNA]</scope>
    <source>
        <strain evidence="1 2">Is-34</strain>
    </source>
</reference>